<dbReference type="GO" id="GO:0043130">
    <property type="term" value="F:ubiquitin binding"/>
    <property type="evidence" value="ECO:0007669"/>
    <property type="project" value="InterPro"/>
</dbReference>
<feature type="non-terminal residue" evidence="2">
    <location>
        <position position="54"/>
    </location>
</feature>
<reference evidence="3" key="1">
    <citation type="journal article" date="2018" name="Nat. Microbiol.">
        <title>Leveraging single-cell genomics to expand the fungal tree of life.</title>
        <authorList>
            <person name="Ahrendt S.R."/>
            <person name="Quandt C.A."/>
            <person name="Ciobanu D."/>
            <person name="Clum A."/>
            <person name="Salamov A."/>
            <person name="Andreopoulos B."/>
            <person name="Cheng J.F."/>
            <person name="Woyke T."/>
            <person name="Pelin A."/>
            <person name="Henrissat B."/>
            <person name="Reynolds N.K."/>
            <person name="Benny G.L."/>
            <person name="Smith M.E."/>
            <person name="James T.Y."/>
            <person name="Grigoriev I.V."/>
        </authorList>
    </citation>
    <scope>NUCLEOTIDE SEQUENCE [LARGE SCALE GENOMIC DNA]</scope>
    <source>
        <strain evidence="3">ATCC 52028</strain>
    </source>
</reference>
<proteinExistence type="predicted"/>
<dbReference type="GO" id="GO:0008092">
    <property type="term" value="F:cytoskeletal protein binding"/>
    <property type="evidence" value="ECO:0007669"/>
    <property type="project" value="InterPro"/>
</dbReference>
<accession>A0A4V1ITK4</accession>
<organism evidence="2 3">
    <name type="scientific">Caulochytrium protostelioides</name>
    <dbReference type="NCBI Taxonomy" id="1555241"/>
    <lineage>
        <taxon>Eukaryota</taxon>
        <taxon>Fungi</taxon>
        <taxon>Fungi incertae sedis</taxon>
        <taxon>Chytridiomycota</taxon>
        <taxon>Chytridiomycota incertae sedis</taxon>
        <taxon>Chytridiomycetes</taxon>
        <taxon>Caulochytriales</taxon>
        <taxon>Caulochytriaceae</taxon>
        <taxon>Caulochytrium</taxon>
    </lineage>
</organism>
<evidence type="ECO:0000313" key="2">
    <source>
        <dbReference type="EMBL" id="RKO97367.1"/>
    </source>
</evidence>
<name>A0A4V1ITK4_9FUNG</name>
<feature type="non-terminal residue" evidence="2">
    <location>
        <position position="1"/>
    </location>
</feature>
<gene>
    <name evidence="2" type="ORF">CAUPRSCDRAFT_2668</name>
</gene>
<dbReference type="Pfam" id="PF03983">
    <property type="entry name" value="SHD1"/>
    <property type="match status" value="1"/>
</dbReference>
<evidence type="ECO:0000313" key="3">
    <source>
        <dbReference type="Proteomes" id="UP000268535"/>
    </source>
</evidence>
<dbReference type="InterPro" id="IPR007131">
    <property type="entry name" value="SHD1"/>
</dbReference>
<dbReference type="Proteomes" id="UP000268535">
    <property type="component" value="Unassembled WGS sequence"/>
</dbReference>
<dbReference type="Gene3D" id="2.30.30.700">
    <property type="entry name" value="SLA1 homology domain 1"/>
    <property type="match status" value="1"/>
</dbReference>
<sequence length="54" mass="5784">RTWTDRTGGFSVAAEYLGLIDGKVHLHKTNGVKIAVPVEKLCAADAEHLRALPG</sequence>
<dbReference type="GO" id="GO:0042802">
    <property type="term" value="F:identical protein binding"/>
    <property type="evidence" value="ECO:0007669"/>
    <property type="project" value="InterPro"/>
</dbReference>
<dbReference type="EMBL" id="ML009296">
    <property type="protein sequence ID" value="RKO97367.1"/>
    <property type="molecule type" value="Genomic_DNA"/>
</dbReference>
<dbReference type="AlphaFoldDB" id="A0A4V1ITK4"/>
<feature type="domain" description="SLA1 homology" evidence="1">
    <location>
        <begin position="1"/>
        <end position="51"/>
    </location>
</feature>
<dbReference type="GO" id="GO:0030674">
    <property type="term" value="F:protein-macromolecule adaptor activity"/>
    <property type="evidence" value="ECO:0007669"/>
    <property type="project" value="InterPro"/>
</dbReference>
<protein>
    <submittedName>
        <fullName evidence="2">SLA1 homology domain 1-containing protein</fullName>
    </submittedName>
</protein>
<evidence type="ECO:0000259" key="1">
    <source>
        <dbReference type="Pfam" id="PF03983"/>
    </source>
</evidence>